<dbReference type="Proteomes" id="UP000255265">
    <property type="component" value="Unassembled WGS sequence"/>
</dbReference>
<keyword evidence="2 3" id="KW-0732">Signal</keyword>
<proteinExistence type="inferred from homology"/>
<organism evidence="5 6">
    <name type="scientific">Pseudacidovorax intermedius</name>
    <dbReference type="NCBI Taxonomy" id="433924"/>
    <lineage>
        <taxon>Bacteria</taxon>
        <taxon>Pseudomonadati</taxon>
        <taxon>Pseudomonadota</taxon>
        <taxon>Betaproteobacteria</taxon>
        <taxon>Burkholderiales</taxon>
        <taxon>Comamonadaceae</taxon>
        <taxon>Pseudacidovorax</taxon>
    </lineage>
</organism>
<feature type="domain" description="Leucine-binding protein" evidence="4">
    <location>
        <begin position="27"/>
        <end position="375"/>
    </location>
</feature>
<name>A0A370F8B7_9BURK</name>
<evidence type="ECO:0000313" key="5">
    <source>
        <dbReference type="EMBL" id="RDI20777.1"/>
    </source>
</evidence>
<dbReference type="EMBL" id="QQAV01000010">
    <property type="protein sequence ID" value="RDI20777.1"/>
    <property type="molecule type" value="Genomic_DNA"/>
</dbReference>
<dbReference type="InterPro" id="IPR028081">
    <property type="entry name" value="Leu-bd"/>
</dbReference>
<accession>A0A370F8B7</accession>
<gene>
    <name evidence="5" type="ORF">DFR41_110185</name>
</gene>
<dbReference type="InterPro" id="IPR028082">
    <property type="entry name" value="Peripla_BP_I"/>
</dbReference>
<keyword evidence="6" id="KW-1185">Reference proteome</keyword>
<evidence type="ECO:0000256" key="3">
    <source>
        <dbReference type="SAM" id="SignalP"/>
    </source>
</evidence>
<evidence type="ECO:0000256" key="1">
    <source>
        <dbReference type="ARBA" id="ARBA00010062"/>
    </source>
</evidence>
<dbReference type="InterPro" id="IPR051010">
    <property type="entry name" value="BCAA_transport"/>
</dbReference>
<comment type="similarity">
    <text evidence="1">Belongs to the leucine-binding protein family.</text>
</comment>
<sequence>MNVRLKHLAAAALAVMATSAFAQKGETVKIAWMDPLSGLMAAVGTNQLKTYQLLAEHFNKTNASGVKFEIIGIDNKLSPQETTAALRSAMDQGARYVTQGNGSGPALAIIDALEKHNARNPGKEVVYFNYAAVDPDLTNGKCSYWHFRLDADTSMKMEALTTYMKDQPEIKKVYLIGQNYSHGQQVSKFAKEHLARKRPDIQIVGDDLHPLAQVRDFAPYIAKIKQSGADTVITGNWGSDLALLIKAANDAGLLDTVKFYTYYAFGSGAPTAMGASAAGKVYVVGYGHYNMGPPIQPLMADFKKRMNDDMTQNSIYHTFALLDAAFVKTKSTDPVKVAAALEGMKIKSFNGEVEMRKADHQLQQGLYITRWEKAGGKYPYDAENTGYTFAPVKYYEPYVASTPTSCQMKRP</sequence>
<evidence type="ECO:0000313" key="6">
    <source>
        <dbReference type="Proteomes" id="UP000255265"/>
    </source>
</evidence>
<dbReference type="Pfam" id="PF13458">
    <property type="entry name" value="Peripla_BP_6"/>
    <property type="match status" value="1"/>
</dbReference>
<dbReference type="SUPFAM" id="SSF53822">
    <property type="entry name" value="Periplasmic binding protein-like I"/>
    <property type="match status" value="1"/>
</dbReference>
<evidence type="ECO:0000256" key="2">
    <source>
        <dbReference type="ARBA" id="ARBA00022729"/>
    </source>
</evidence>
<dbReference type="PANTHER" id="PTHR30483:SF6">
    <property type="entry name" value="PERIPLASMIC BINDING PROTEIN OF ABC TRANSPORTER FOR NATURAL AMINO ACIDS"/>
    <property type="match status" value="1"/>
</dbReference>
<feature type="chain" id="PRO_5016680530" evidence="3">
    <location>
        <begin position="23"/>
        <end position="411"/>
    </location>
</feature>
<dbReference type="CDD" id="cd06329">
    <property type="entry name" value="PBP1_SBP-like"/>
    <property type="match status" value="1"/>
</dbReference>
<comment type="caution">
    <text evidence="5">The sequence shown here is derived from an EMBL/GenBank/DDBJ whole genome shotgun (WGS) entry which is preliminary data.</text>
</comment>
<dbReference type="Gene3D" id="3.40.50.2300">
    <property type="match status" value="2"/>
</dbReference>
<reference evidence="5 6" key="1">
    <citation type="submission" date="2018-07" db="EMBL/GenBank/DDBJ databases">
        <title>Genomic Encyclopedia of Type Strains, Phase IV (KMG-IV): sequencing the most valuable type-strain genomes for metagenomic binning, comparative biology and taxonomic classification.</title>
        <authorList>
            <person name="Goeker M."/>
        </authorList>
    </citation>
    <scope>NUCLEOTIDE SEQUENCE [LARGE SCALE GENOMIC DNA]</scope>
    <source>
        <strain evidence="5 6">DSM 21352</strain>
    </source>
</reference>
<dbReference type="AlphaFoldDB" id="A0A370F8B7"/>
<protein>
    <submittedName>
        <fullName evidence="5">Amino acid/amide ABC transporter substrate-binding protein (HAAT family)</fullName>
    </submittedName>
</protein>
<evidence type="ECO:0000259" key="4">
    <source>
        <dbReference type="Pfam" id="PF13458"/>
    </source>
</evidence>
<dbReference type="PANTHER" id="PTHR30483">
    <property type="entry name" value="LEUCINE-SPECIFIC-BINDING PROTEIN"/>
    <property type="match status" value="1"/>
</dbReference>
<feature type="signal peptide" evidence="3">
    <location>
        <begin position="1"/>
        <end position="22"/>
    </location>
</feature>
<dbReference type="RefSeq" id="WP_114804276.1">
    <property type="nucleotide sequence ID" value="NZ_QQAV01000010.1"/>
</dbReference>
<dbReference type="OrthoDB" id="5289062at2"/>